<organism evidence="2 3">
    <name type="scientific">Croceivirga radicis</name>
    <dbReference type="NCBI Taxonomy" id="1929488"/>
    <lineage>
        <taxon>Bacteria</taxon>
        <taxon>Pseudomonadati</taxon>
        <taxon>Bacteroidota</taxon>
        <taxon>Flavobacteriia</taxon>
        <taxon>Flavobacteriales</taxon>
        <taxon>Flavobacteriaceae</taxon>
        <taxon>Croceivirga</taxon>
    </lineage>
</organism>
<evidence type="ECO:0000313" key="3">
    <source>
        <dbReference type="Proteomes" id="UP000191680"/>
    </source>
</evidence>
<dbReference type="Gene3D" id="3.40.960.10">
    <property type="entry name" value="VSR Endonuclease"/>
    <property type="match status" value="1"/>
</dbReference>
<dbReference type="OrthoDB" id="1453916at2"/>
<evidence type="ECO:0000256" key="1">
    <source>
        <dbReference type="SAM" id="Phobius"/>
    </source>
</evidence>
<evidence type="ECO:0000313" key="2">
    <source>
        <dbReference type="EMBL" id="OQD44033.1"/>
    </source>
</evidence>
<gene>
    <name evidence="2" type="ORF">BUL40_00305</name>
</gene>
<sequence length="206" mass="24580">MYQPTLGEDYIANYFIENGIKYKEQVKEINLKGDVKNYRVIDFYLPTLKVYVEYYGLYNKSKLHRQDYDTKTDILIKNRMPTVILTPEDLGILDYSFHSKLHKLYAYPIYYSRWSILRYSLNRYIRKGKPHFFFFAFVFYVIGVLISDNISNGYTESITLKDLSAIILFLIALFYFFLTAIMNFLKFVEVHHLLIFLGLKKLDKAK</sequence>
<keyword evidence="1" id="KW-1133">Transmembrane helix</keyword>
<dbReference type="AlphaFoldDB" id="A0A1V6LV33"/>
<accession>A0A1V6LV33</accession>
<protein>
    <submittedName>
        <fullName evidence="2">Uncharacterized protein</fullName>
    </submittedName>
</protein>
<comment type="caution">
    <text evidence="2">The sequence shown here is derived from an EMBL/GenBank/DDBJ whole genome shotgun (WGS) entry which is preliminary data.</text>
</comment>
<proteinExistence type="predicted"/>
<name>A0A1V6LV33_9FLAO</name>
<dbReference type="EMBL" id="MTBC01000001">
    <property type="protein sequence ID" value="OQD44033.1"/>
    <property type="molecule type" value="Genomic_DNA"/>
</dbReference>
<dbReference type="Proteomes" id="UP000191680">
    <property type="component" value="Unassembled WGS sequence"/>
</dbReference>
<keyword evidence="1" id="KW-0472">Membrane</keyword>
<keyword evidence="3" id="KW-1185">Reference proteome</keyword>
<reference evidence="2 3" key="1">
    <citation type="submission" date="2016-12" db="EMBL/GenBank/DDBJ databases">
        <authorList>
            <person name="Song W.-J."/>
            <person name="Kurnit D.M."/>
        </authorList>
    </citation>
    <scope>NUCLEOTIDE SEQUENCE [LARGE SCALE GENOMIC DNA]</scope>
    <source>
        <strain evidence="2 3">HSG9</strain>
    </source>
</reference>
<keyword evidence="1" id="KW-0812">Transmembrane</keyword>
<feature type="transmembrane region" description="Helical" evidence="1">
    <location>
        <begin position="132"/>
        <end position="151"/>
    </location>
</feature>
<feature type="transmembrane region" description="Helical" evidence="1">
    <location>
        <begin position="163"/>
        <end position="185"/>
    </location>
</feature>
<dbReference type="RefSeq" id="WP_080317616.1">
    <property type="nucleotide sequence ID" value="NZ_MTBC01000001.1"/>
</dbReference>